<evidence type="ECO:0000313" key="3">
    <source>
        <dbReference type="Proteomes" id="UP000431684"/>
    </source>
</evidence>
<proteinExistence type="predicted"/>
<feature type="region of interest" description="Disordered" evidence="1">
    <location>
        <begin position="33"/>
        <end position="73"/>
    </location>
</feature>
<dbReference type="EMBL" id="WNWM01000001">
    <property type="protein sequence ID" value="MUI10897.1"/>
    <property type="molecule type" value="Genomic_DNA"/>
</dbReference>
<dbReference type="InterPro" id="IPR006522">
    <property type="entry name" value="Phage_virion_morphogenesis"/>
</dbReference>
<dbReference type="RefSeq" id="WP_155706613.1">
    <property type="nucleotide sequence ID" value="NZ_BMWU01000049.1"/>
</dbReference>
<accession>A0A6I3X3U7</accession>
<gene>
    <name evidence="2" type="ORF">GJV26_00095</name>
</gene>
<sequence length="160" mass="18566">MMDNLEALEQWAGAALARLEPAERRKIAMDVGRELRRNQQRRIASQRNPDGSPYDPRKPRQVQQVRQGGQLRERRGRIKRQAMFVKLRTARMMKVETDSAGVTIGFAGRVARIARVHQEGEESEVEPGRNKYRYPIRQLLGLDQAGRDMIRDRLLEHLAR</sequence>
<keyword evidence="3" id="KW-1185">Reference proteome</keyword>
<feature type="compositionally biased region" description="Low complexity" evidence="1">
    <location>
        <begin position="61"/>
        <end position="70"/>
    </location>
</feature>
<evidence type="ECO:0000313" key="2">
    <source>
        <dbReference type="EMBL" id="MUI10897.1"/>
    </source>
</evidence>
<dbReference type="OrthoDB" id="6402405at2"/>
<evidence type="ECO:0000256" key="1">
    <source>
        <dbReference type="SAM" id="MobiDB-lite"/>
    </source>
</evidence>
<organism evidence="2 3">
    <name type="scientific">Pseudoduganella dura</name>
    <dbReference type="NCBI Taxonomy" id="321982"/>
    <lineage>
        <taxon>Bacteria</taxon>
        <taxon>Pseudomonadati</taxon>
        <taxon>Pseudomonadota</taxon>
        <taxon>Betaproteobacteria</taxon>
        <taxon>Burkholderiales</taxon>
        <taxon>Oxalobacteraceae</taxon>
        <taxon>Telluria group</taxon>
        <taxon>Pseudoduganella</taxon>
    </lineage>
</organism>
<dbReference type="Pfam" id="PF05069">
    <property type="entry name" value="Phage_tail_S"/>
    <property type="match status" value="1"/>
</dbReference>
<comment type="caution">
    <text evidence="2">The sequence shown here is derived from an EMBL/GenBank/DDBJ whole genome shotgun (WGS) entry which is preliminary data.</text>
</comment>
<reference evidence="2 3" key="1">
    <citation type="submission" date="2019-11" db="EMBL/GenBank/DDBJ databases">
        <title>Draft Genome Sequences of Six Type Strains of the Genus Massilia.</title>
        <authorList>
            <person name="Miess H."/>
            <person name="Frediansyah A."/>
            <person name="Goeker M."/>
            <person name="Gross H."/>
        </authorList>
    </citation>
    <scope>NUCLEOTIDE SEQUENCE [LARGE SCALE GENOMIC DNA]</scope>
    <source>
        <strain evidence="2 3">DSM 17513</strain>
    </source>
</reference>
<protein>
    <submittedName>
        <fullName evidence="2">Phage virion morphogenesis protein</fullName>
    </submittedName>
</protein>
<name>A0A6I3X3U7_9BURK</name>
<dbReference type="NCBIfam" id="TIGR01635">
    <property type="entry name" value="tail_comp_S"/>
    <property type="match status" value="1"/>
</dbReference>
<dbReference type="AlphaFoldDB" id="A0A6I3X3U7"/>
<dbReference type="Proteomes" id="UP000431684">
    <property type="component" value="Unassembled WGS sequence"/>
</dbReference>